<dbReference type="Pfam" id="PF04326">
    <property type="entry name" value="SLFN_AlbA_2"/>
    <property type="match status" value="1"/>
</dbReference>
<keyword evidence="3" id="KW-1185">Reference proteome</keyword>
<dbReference type="Proteomes" id="UP000215196">
    <property type="component" value="Chromosome 1"/>
</dbReference>
<dbReference type="InterPro" id="IPR007421">
    <property type="entry name" value="Schlafen_AlbA_2_dom"/>
</dbReference>
<organism evidence="2 3">
    <name type="scientific">Chryseobacterium taklimakanense</name>
    <dbReference type="NCBI Taxonomy" id="536441"/>
    <lineage>
        <taxon>Bacteria</taxon>
        <taxon>Pseudomonadati</taxon>
        <taxon>Bacteroidota</taxon>
        <taxon>Flavobacteriia</taxon>
        <taxon>Flavobacteriales</taxon>
        <taxon>Weeksellaceae</taxon>
        <taxon>Chryseobacterium group</taxon>
        <taxon>Chryseobacterium</taxon>
    </lineage>
</organism>
<dbReference type="KEGG" id="ctak:4412677_00080"/>
<evidence type="ECO:0000313" key="3">
    <source>
        <dbReference type="Proteomes" id="UP000215196"/>
    </source>
</evidence>
<dbReference type="Pfam" id="PF13749">
    <property type="entry name" value="HATPase_c_4"/>
    <property type="match status" value="1"/>
</dbReference>
<dbReference type="Gene3D" id="3.30.565.60">
    <property type="match status" value="1"/>
</dbReference>
<name>A0A239WC32_9FLAO</name>
<dbReference type="InterPro" id="IPR038461">
    <property type="entry name" value="Schlafen_AlbA_2_dom_sf"/>
</dbReference>
<evidence type="ECO:0000313" key="2">
    <source>
        <dbReference type="EMBL" id="SNV31942.1"/>
    </source>
</evidence>
<dbReference type="EMBL" id="LT906465">
    <property type="protein sequence ID" value="SNV31942.1"/>
    <property type="molecule type" value="Genomic_DNA"/>
</dbReference>
<dbReference type="AlphaFoldDB" id="A0A239WC32"/>
<protein>
    <submittedName>
        <fullName evidence="2">Divergent AAA domain</fullName>
    </submittedName>
</protein>
<feature type="domain" description="Schlafen AlbA-2" evidence="1">
    <location>
        <begin position="20"/>
        <end position="141"/>
    </location>
</feature>
<reference evidence="2 3" key="1">
    <citation type="submission" date="2017-06" db="EMBL/GenBank/DDBJ databases">
        <authorList>
            <consortium name="Pathogen Informatics"/>
        </authorList>
    </citation>
    <scope>NUCLEOTIDE SEQUENCE [LARGE SCALE GENOMIC DNA]</scope>
    <source>
        <strain evidence="2 3">NCTC13490</strain>
    </source>
</reference>
<dbReference type="InterPro" id="IPR038475">
    <property type="entry name" value="RecG_C_sf"/>
</dbReference>
<dbReference type="PANTHER" id="PTHR30595:SF6">
    <property type="entry name" value="SCHLAFEN ALBA-2 DOMAIN-CONTAINING PROTEIN"/>
    <property type="match status" value="1"/>
</dbReference>
<dbReference type="PANTHER" id="PTHR30595">
    <property type="entry name" value="GLPR-RELATED TRANSCRIPTIONAL REPRESSOR"/>
    <property type="match status" value="1"/>
</dbReference>
<sequence>MMSNEELKKMVDELRSYSKETTWIEFKRNDATDNQRLGRYISGLSNAARLSNEPFGYLVFGVEDDTWDVVGTTYNYLKRKEKGSDLDFYIRKGLTPSIYFEVFPCDYNGDKLIIFKIPACSSVPTEFENVAYIRIDSHLTELKKFPEHLKRILNSDRDWSAEIVEKATINDLDADAIAKAKELYKEKNKNKSFYKDIDGWSDATFLDRVKVTAQGKITNTALILLGKYESAHFLSPHIAQITWKLDTEERAYEHFGMPLFLEVNNILAKIRNVQYKFFPDNQLISVEVVKYDNEVILEALNNCIAHQDYFRNSRIVVTEKINKLIFESAGGFFEGNAEDYFTGEKTPKKYRNTWLKDAMVNLNMIDSMGYGIFKMLKSQKERYFPLPDYSKSTSDEVILEIYGHSLDENYSKLLIENKDDLHLTEVVLLDKVQKKQEITDPAAKLLRNKGLIEGRKPNYHISSSVASVTGKEKEYLQAKGIEDEYCRKIMKDYMLKFNGGERSDFENLLKDKLPDVLNEKQKKDKVKNLLQAMKRNDEIYLDGKTWRLKP</sequence>
<evidence type="ECO:0000259" key="1">
    <source>
        <dbReference type="Pfam" id="PF04326"/>
    </source>
</evidence>
<gene>
    <name evidence="2" type="ORF">SAMEA4412677_00080</name>
</gene>
<proteinExistence type="predicted"/>
<accession>A0A239WC32</accession>
<dbReference type="Gene3D" id="3.30.950.30">
    <property type="entry name" value="Schlafen, AAA domain"/>
    <property type="match status" value="1"/>
</dbReference>